<dbReference type="EMBL" id="JAPFQI010000052">
    <property type="protein sequence ID" value="MCW8088521.1"/>
    <property type="molecule type" value="Genomic_DNA"/>
</dbReference>
<evidence type="ECO:0000313" key="3">
    <source>
        <dbReference type="EMBL" id="MCW8088521.1"/>
    </source>
</evidence>
<evidence type="ECO:0000313" key="4">
    <source>
        <dbReference type="Proteomes" id="UP001526430"/>
    </source>
</evidence>
<dbReference type="InterPro" id="IPR002525">
    <property type="entry name" value="Transp_IS110-like_N"/>
</dbReference>
<dbReference type="Pfam" id="PF02371">
    <property type="entry name" value="Transposase_20"/>
    <property type="match status" value="1"/>
</dbReference>
<feature type="domain" description="Transposase IS110-like N-terminal" evidence="1">
    <location>
        <begin position="5"/>
        <end position="150"/>
    </location>
</feature>
<comment type="caution">
    <text evidence="3">The sequence shown here is derived from an EMBL/GenBank/DDBJ whole genome shotgun (WGS) entry which is preliminary data.</text>
</comment>
<reference evidence="3 4" key="1">
    <citation type="submission" date="2022-10" db="EMBL/GenBank/DDBJ databases">
        <title>Roseococcus glaciei nov., sp. nov., isolated from glacier.</title>
        <authorList>
            <person name="Liu Q."/>
            <person name="Xin Y.-H."/>
        </authorList>
    </citation>
    <scope>NUCLEOTIDE SEQUENCE [LARGE SCALE GENOMIC DNA]</scope>
    <source>
        <strain evidence="3 4">MDT2-1-1</strain>
    </source>
</reference>
<dbReference type="InterPro" id="IPR003346">
    <property type="entry name" value="Transposase_20"/>
</dbReference>
<dbReference type="NCBIfam" id="NF033542">
    <property type="entry name" value="transpos_IS110"/>
    <property type="match status" value="1"/>
</dbReference>
<name>A0ABT3P291_9PROT</name>
<organism evidence="3 4">
    <name type="scientific">Sabulicella glaciei</name>
    <dbReference type="NCBI Taxonomy" id="2984948"/>
    <lineage>
        <taxon>Bacteria</taxon>
        <taxon>Pseudomonadati</taxon>
        <taxon>Pseudomonadota</taxon>
        <taxon>Alphaproteobacteria</taxon>
        <taxon>Acetobacterales</taxon>
        <taxon>Acetobacteraceae</taxon>
        <taxon>Sabulicella</taxon>
    </lineage>
</organism>
<dbReference type="RefSeq" id="WP_301592829.1">
    <property type="nucleotide sequence ID" value="NZ_JAPFQI010000052.1"/>
</dbReference>
<dbReference type="InterPro" id="IPR047650">
    <property type="entry name" value="Transpos_IS110"/>
</dbReference>
<evidence type="ECO:0000259" key="2">
    <source>
        <dbReference type="Pfam" id="PF02371"/>
    </source>
</evidence>
<dbReference type="Pfam" id="PF01548">
    <property type="entry name" value="DEDD_Tnp_IS110"/>
    <property type="match status" value="1"/>
</dbReference>
<accession>A0ABT3P291</accession>
<gene>
    <name evidence="3" type="ORF">OF850_23375</name>
</gene>
<feature type="domain" description="Transposase IS116/IS110/IS902 C-terminal" evidence="2">
    <location>
        <begin position="215"/>
        <end position="296"/>
    </location>
</feature>
<protein>
    <submittedName>
        <fullName evidence="3">IS110 family transposase</fullName>
    </submittedName>
</protein>
<proteinExistence type="predicted"/>
<dbReference type="PANTHER" id="PTHR33055">
    <property type="entry name" value="TRANSPOSASE FOR INSERTION SEQUENCE ELEMENT IS1111A"/>
    <property type="match status" value="1"/>
</dbReference>
<keyword evidence="4" id="KW-1185">Reference proteome</keyword>
<dbReference type="PANTHER" id="PTHR33055:SF3">
    <property type="entry name" value="PUTATIVE TRANSPOSASE FOR IS117-RELATED"/>
    <property type="match status" value="1"/>
</dbReference>
<sequence>MKTFVGLDVSLDETAVCVVDEDGQVVAECKVPSTPEAIAAFVGAKAPDAVRLGLETGPLSVWLHGELRARGLPVICIDARHAKAALSMRINKTDRNDAAGLAQIMRTGWFREAHVKSGPSHLARALLASRALLVAVRGDIANQIRGLLKTFGVIMGKPAGGFRKRAAEVTASDLADSPELARIVETLLATRDEVSRRIAALDREVMRAVRANEACRRFMTAPGVGGVVALSVWAGIDEPARFRRSTSVGAYFGLTPRRYASGEVDRTGRVSKCGDKTVRAHLYEAANVILTRIKRPSALRAWGLDLARRSGFKKAKVAVARKLSVILHRMWRDGTEFRPAGRAAAAA</sequence>
<dbReference type="Proteomes" id="UP001526430">
    <property type="component" value="Unassembled WGS sequence"/>
</dbReference>
<evidence type="ECO:0000259" key="1">
    <source>
        <dbReference type="Pfam" id="PF01548"/>
    </source>
</evidence>